<dbReference type="EMBL" id="RMVG01000006">
    <property type="protein sequence ID" value="RPE01205.1"/>
    <property type="molecule type" value="Genomic_DNA"/>
</dbReference>
<evidence type="ECO:0000313" key="1">
    <source>
        <dbReference type="EMBL" id="RPE01205.1"/>
    </source>
</evidence>
<gene>
    <name evidence="1" type="ORF">BBB56_10045</name>
</gene>
<protein>
    <submittedName>
        <fullName evidence="1">Uncharacterized protein</fullName>
    </submittedName>
</protein>
<evidence type="ECO:0000313" key="2">
    <source>
        <dbReference type="Proteomes" id="UP000281332"/>
    </source>
</evidence>
<comment type="caution">
    <text evidence="1">The sequence shown here is derived from an EMBL/GenBank/DDBJ whole genome shotgun (WGS) entry which is preliminary data.</text>
</comment>
<dbReference type="RefSeq" id="WP_123800815.1">
    <property type="nucleotide sequence ID" value="NZ_RMVG01000006.1"/>
</dbReference>
<organism evidence="1 2">
    <name type="scientific">Candidatus Pantoea deserta</name>
    <dbReference type="NCBI Taxonomy" id="1869313"/>
    <lineage>
        <taxon>Bacteria</taxon>
        <taxon>Pseudomonadati</taxon>
        <taxon>Pseudomonadota</taxon>
        <taxon>Gammaproteobacteria</taxon>
        <taxon>Enterobacterales</taxon>
        <taxon>Erwiniaceae</taxon>
        <taxon>Pantoea</taxon>
    </lineage>
</organism>
<sequence>MRDIDNNNGLAKLGEGELDFAAPDATGYAGITAIVRHQTSYSAVAGSHEHPDMVTLAEGEPIIVACEKQYGWKLRPEQLAAALRRYLAMSN</sequence>
<dbReference type="OrthoDB" id="9763453at2"/>
<keyword evidence="2" id="KW-1185">Reference proteome</keyword>
<accession>A0A3N4NYU0</accession>
<dbReference type="AlphaFoldDB" id="A0A3N4NYU0"/>
<proteinExistence type="predicted"/>
<name>A0A3N4NYU0_9GAMM</name>
<dbReference type="Proteomes" id="UP000281332">
    <property type="component" value="Unassembled WGS sequence"/>
</dbReference>
<reference evidence="1 2" key="1">
    <citation type="submission" date="2018-11" db="EMBL/GenBank/DDBJ databases">
        <title>Whole genome sequencing of Pantoea sp. RIT388.</title>
        <authorList>
            <person name="Gan H.M."/>
            <person name="Hudson A.O."/>
        </authorList>
    </citation>
    <scope>NUCLEOTIDE SEQUENCE [LARGE SCALE GENOMIC DNA]</scope>
    <source>
        <strain evidence="1 2">RIT388</strain>
    </source>
</reference>